<accession>A0A7E4VKQ0</accession>
<protein>
    <submittedName>
        <fullName evidence="6">LRRCT domain-containing protein</fullName>
    </submittedName>
</protein>
<dbReference type="InterPro" id="IPR003591">
    <property type="entry name" value="Leu-rich_rpt_typical-subtyp"/>
</dbReference>
<dbReference type="InterPro" id="IPR052286">
    <property type="entry name" value="Wnt_signaling_inhibitor"/>
</dbReference>
<dbReference type="AlphaFoldDB" id="A0A7E4VKQ0"/>
<reference evidence="6" key="2">
    <citation type="submission" date="2020-10" db="UniProtKB">
        <authorList>
            <consortium name="WormBaseParasite"/>
        </authorList>
    </citation>
    <scope>IDENTIFICATION</scope>
</reference>
<evidence type="ECO:0000313" key="5">
    <source>
        <dbReference type="Proteomes" id="UP000492821"/>
    </source>
</evidence>
<dbReference type="InterPro" id="IPR001611">
    <property type="entry name" value="Leu-rich_rpt"/>
</dbReference>
<dbReference type="Proteomes" id="UP000492821">
    <property type="component" value="Unassembled WGS sequence"/>
</dbReference>
<evidence type="ECO:0000313" key="6">
    <source>
        <dbReference type="WBParaSite" id="Pan_g22281.t1"/>
    </source>
</evidence>
<dbReference type="SMART" id="SM00369">
    <property type="entry name" value="LRR_TYP"/>
    <property type="match status" value="5"/>
</dbReference>
<dbReference type="PANTHER" id="PTHR24364:SF18">
    <property type="entry name" value="LP06937P"/>
    <property type="match status" value="1"/>
</dbReference>
<name>A0A7E4VKQ0_PANRE</name>
<proteinExistence type="predicted"/>
<keyword evidence="2 4" id="KW-0732">Signal</keyword>
<reference evidence="5" key="1">
    <citation type="journal article" date="2013" name="Genetics">
        <title>The draft genome and transcriptome of Panagrellus redivivus are shaped by the harsh demands of a free-living lifestyle.</title>
        <authorList>
            <person name="Srinivasan J."/>
            <person name="Dillman A.R."/>
            <person name="Macchietto M.G."/>
            <person name="Heikkinen L."/>
            <person name="Lakso M."/>
            <person name="Fracchia K.M."/>
            <person name="Antoshechkin I."/>
            <person name="Mortazavi A."/>
            <person name="Wong G."/>
            <person name="Sternberg P.W."/>
        </authorList>
    </citation>
    <scope>NUCLEOTIDE SEQUENCE [LARGE SCALE GENOMIC DNA]</scope>
    <source>
        <strain evidence="5">MT8872</strain>
    </source>
</reference>
<dbReference type="Pfam" id="PF00560">
    <property type="entry name" value="LRR_1"/>
    <property type="match status" value="1"/>
</dbReference>
<dbReference type="PANTHER" id="PTHR24364">
    <property type="entry name" value="LP06937P"/>
    <property type="match status" value="1"/>
</dbReference>
<organism evidence="5 6">
    <name type="scientific">Panagrellus redivivus</name>
    <name type="common">Microworm</name>
    <dbReference type="NCBI Taxonomy" id="6233"/>
    <lineage>
        <taxon>Eukaryota</taxon>
        <taxon>Metazoa</taxon>
        <taxon>Ecdysozoa</taxon>
        <taxon>Nematoda</taxon>
        <taxon>Chromadorea</taxon>
        <taxon>Rhabditida</taxon>
        <taxon>Tylenchina</taxon>
        <taxon>Panagrolaimomorpha</taxon>
        <taxon>Panagrolaimoidea</taxon>
        <taxon>Panagrolaimidae</taxon>
        <taxon>Panagrellus</taxon>
    </lineage>
</organism>
<evidence type="ECO:0000256" key="3">
    <source>
        <dbReference type="ARBA" id="ARBA00022737"/>
    </source>
</evidence>
<feature type="signal peptide" evidence="4">
    <location>
        <begin position="1"/>
        <end position="33"/>
    </location>
</feature>
<sequence>MESTSDGWIKVPFTARSLLSLFACLLIISESSAARHGDPTIIQEADPNSRFICKGQLGDFPACTCIEQTSEISCINAQFVEADVFLHINGHYKSINKITFHGNNFQDLPDRPLFGTTKYPGLHHLNLSANYIVNLNSNALKSIPNIRVLDLSNNEIVLRPQDTNFLSHTPLLTHLYLRRAFTSSVNRTRQFELMMNLFTNAKLDNLQVLDLSYNYLSSVPYALACPFPSLNKLDLRQNMLKTISMNTTCLSGVNTIDLSRNSFRYLDEAFRQKFANYLNPETLIMRNTFFCDCNSADYIQWIRSTNVIRERNLLVCSRASPQNFIGSRLVEVPVHKLDCETPLVAEAPSTMSGSLISVFLALLLSQVLVAV</sequence>
<dbReference type="GO" id="GO:0016020">
    <property type="term" value="C:membrane"/>
    <property type="evidence" value="ECO:0007669"/>
    <property type="project" value="TreeGrafter"/>
</dbReference>
<feature type="chain" id="PRO_5028853919" evidence="4">
    <location>
        <begin position="34"/>
        <end position="371"/>
    </location>
</feature>
<keyword evidence="5" id="KW-1185">Reference proteome</keyword>
<keyword evidence="1" id="KW-0433">Leucine-rich repeat</keyword>
<dbReference type="PROSITE" id="PS51450">
    <property type="entry name" value="LRR"/>
    <property type="match status" value="1"/>
</dbReference>
<dbReference type="InterPro" id="IPR032675">
    <property type="entry name" value="LRR_dom_sf"/>
</dbReference>
<evidence type="ECO:0000256" key="4">
    <source>
        <dbReference type="SAM" id="SignalP"/>
    </source>
</evidence>
<evidence type="ECO:0000256" key="1">
    <source>
        <dbReference type="ARBA" id="ARBA00022614"/>
    </source>
</evidence>
<evidence type="ECO:0000256" key="2">
    <source>
        <dbReference type="ARBA" id="ARBA00022729"/>
    </source>
</evidence>
<dbReference type="SUPFAM" id="SSF52058">
    <property type="entry name" value="L domain-like"/>
    <property type="match status" value="1"/>
</dbReference>
<keyword evidence="3" id="KW-0677">Repeat</keyword>
<dbReference type="Gene3D" id="3.80.10.10">
    <property type="entry name" value="Ribonuclease Inhibitor"/>
    <property type="match status" value="1"/>
</dbReference>
<dbReference type="WBParaSite" id="Pan_g22281.t1">
    <property type="protein sequence ID" value="Pan_g22281.t1"/>
    <property type="gene ID" value="Pan_g22281"/>
</dbReference>